<protein>
    <submittedName>
        <fullName evidence="1">Lycopene beta cyclase</fullName>
        <ecNumber evidence="1">5.5.1.19</ecNumber>
    </submittedName>
</protein>
<keyword evidence="1" id="KW-0413">Isomerase</keyword>
<evidence type="ECO:0000313" key="1">
    <source>
        <dbReference type="EMBL" id="MQY20877.1"/>
    </source>
</evidence>
<dbReference type="SUPFAM" id="SSF51905">
    <property type="entry name" value="FAD/NAD(P)-binding domain"/>
    <property type="match status" value="1"/>
</dbReference>
<name>A0A7K0D576_9NOCA</name>
<sequence>MLGVSSDLLICGLGPAGRALAHRAIVRGLTVTVVDPRPARRWTATYAAWSDELPGWLAPEVVGATVPRPVAWGTRRFEIDRDYTVFRTAALQDSLDIGAATVVADRVEQILRPRRSRALQSVRLSGGEILYARRVIDARGVSRSPQRAEQTAYGIVLQRDRWSEPMFMDWRTDNGTAPDEPRSFLYAVPLSDDEILLEETCLAGRPAIDPARLRDRLYARMRCRGIEFDGSEPVERVRFALQGGRPGAGRFGTAGGFMHPATGYSVAAALSAADVIVAGGSTGSARARAVHLAREAGLRALLALPPADLPVFFDTFFALPVTTQRAYLSGRDDLPGTAAAMTSLFGALPWRLRRTLATAVLTR</sequence>
<dbReference type="RefSeq" id="WP_153411617.1">
    <property type="nucleotide sequence ID" value="NZ_WEGK01000008.1"/>
</dbReference>
<dbReference type="InterPro" id="IPR036188">
    <property type="entry name" value="FAD/NAD-bd_sf"/>
</dbReference>
<dbReference type="PANTHER" id="PTHR39757:SF5">
    <property type="entry name" value="OS02G0190600 PROTEIN"/>
    <property type="match status" value="1"/>
</dbReference>
<dbReference type="Pfam" id="PF05834">
    <property type="entry name" value="Lycopene_cycl"/>
    <property type="match status" value="1"/>
</dbReference>
<dbReference type="OrthoDB" id="537501at2"/>
<dbReference type="AlphaFoldDB" id="A0A7K0D576"/>
<dbReference type="PANTHER" id="PTHR39757">
    <property type="match status" value="1"/>
</dbReference>
<proteinExistence type="predicted"/>
<reference evidence="1 2" key="1">
    <citation type="submission" date="2019-10" db="EMBL/GenBank/DDBJ databases">
        <title>Nocardia macrotermitis sp. nov. and Nocardia aurantia sp. nov., isolated from the gut of fungus growing-termite Macrotermes natalensis.</title>
        <authorList>
            <person name="Benndorf R."/>
            <person name="Schwitalla J."/>
            <person name="Martin K."/>
            <person name="De Beer W."/>
            <person name="Kaster A.-K."/>
            <person name="Vollmers J."/>
            <person name="Poulsen M."/>
            <person name="Beemelmanns C."/>
        </authorList>
    </citation>
    <scope>NUCLEOTIDE SEQUENCE [LARGE SCALE GENOMIC DNA]</scope>
    <source>
        <strain evidence="1 2">RB20</strain>
    </source>
</reference>
<comment type="caution">
    <text evidence="1">The sequence shown here is derived from an EMBL/GenBank/DDBJ whole genome shotgun (WGS) entry which is preliminary data.</text>
</comment>
<dbReference type="EC" id="5.5.1.19" evidence="1"/>
<keyword evidence="2" id="KW-1185">Reference proteome</keyword>
<gene>
    <name evidence="1" type="primary">crtL_1</name>
    <name evidence="1" type="ORF">NRB20_39850</name>
</gene>
<dbReference type="EMBL" id="WEGK01000008">
    <property type="protein sequence ID" value="MQY20877.1"/>
    <property type="molecule type" value="Genomic_DNA"/>
</dbReference>
<dbReference type="GO" id="GO:0016853">
    <property type="term" value="F:isomerase activity"/>
    <property type="evidence" value="ECO:0007669"/>
    <property type="project" value="UniProtKB-KW"/>
</dbReference>
<evidence type="ECO:0000313" key="2">
    <source>
        <dbReference type="Proteomes" id="UP000438448"/>
    </source>
</evidence>
<dbReference type="Proteomes" id="UP000438448">
    <property type="component" value="Unassembled WGS sequence"/>
</dbReference>
<accession>A0A7K0D576</accession>
<organism evidence="1 2">
    <name type="scientific">Nocardia macrotermitis</name>
    <dbReference type="NCBI Taxonomy" id="2585198"/>
    <lineage>
        <taxon>Bacteria</taxon>
        <taxon>Bacillati</taxon>
        <taxon>Actinomycetota</taxon>
        <taxon>Actinomycetes</taxon>
        <taxon>Mycobacteriales</taxon>
        <taxon>Nocardiaceae</taxon>
        <taxon>Nocardia</taxon>
    </lineage>
</organism>